<accession>A0ABM7PGX4</accession>
<reference evidence="1 2" key="1">
    <citation type="submission" date="2021-02" db="EMBL/GenBank/DDBJ databases">
        <title>Complete genome of Desulfoluna sp. strain ASN36.</title>
        <authorList>
            <person name="Takahashi A."/>
            <person name="Kojima H."/>
            <person name="Fukui M."/>
        </authorList>
    </citation>
    <scope>NUCLEOTIDE SEQUENCE [LARGE SCALE GENOMIC DNA]</scope>
    <source>
        <strain evidence="1 2">ASN36</strain>
    </source>
</reference>
<name>A0ABM7PGX4_9BACT</name>
<proteinExistence type="predicted"/>
<gene>
    <name evidence="1" type="ORF">DSLASN_24340</name>
</gene>
<keyword evidence="2" id="KW-1185">Reference proteome</keyword>
<evidence type="ECO:0000313" key="2">
    <source>
        <dbReference type="Proteomes" id="UP001320148"/>
    </source>
</evidence>
<dbReference type="EMBL" id="AP024488">
    <property type="protein sequence ID" value="BCS96802.1"/>
    <property type="molecule type" value="Genomic_DNA"/>
</dbReference>
<dbReference type="SUPFAM" id="SSF53041">
    <property type="entry name" value="Resolvase-like"/>
    <property type="match status" value="1"/>
</dbReference>
<evidence type="ECO:0000313" key="1">
    <source>
        <dbReference type="EMBL" id="BCS96802.1"/>
    </source>
</evidence>
<protein>
    <submittedName>
        <fullName evidence="1">Uncharacterized protein</fullName>
    </submittedName>
</protein>
<dbReference type="InterPro" id="IPR036162">
    <property type="entry name" value="Resolvase-like_N_sf"/>
</dbReference>
<organism evidence="1 2">
    <name type="scientific">Desulfoluna limicola</name>
    <dbReference type="NCBI Taxonomy" id="2810562"/>
    <lineage>
        <taxon>Bacteria</taxon>
        <taxon>Pseudomonadati</taxon>
        <taxon>Thermodesulfobacteriota</taxon>
        <taxon>Desulfobacteria</taxon>
        <taxon>Desulfobacterales</taxon>
        <taxon>Desulfolunaceae</taxon>
        <taxon>Desulfoluna</taxon>
    </lineage>
</organism>
<sequence>MDGLARNLMDLQRVVESLTSRGTFVAFHKEYLTFTNDTSPMAWLMLQILGQSLSLNAH</sequence>
<dbReference type="Proteomes" id="UP001320148">
    <property type="component" value="Chromosome"/>
</dbReference>